<dbReference type="AlphaFoldDB" id="A0A560EL42"/>
<dbReference type="CDD" id="cd08475">
    <property type="entry name" value="PBP2_CrgA_like_6"/>
    <property type="match status" value="1"/>
</dbReference>
<dbReference type="GO" id="GO:0003700">
    <property type="term" value="F:DNA-binding transcription factor activity"/>
    <property type="evidence" value="ECO:0007669"/>
    <property type="project" value="InterPro"/>
</dbReference>
<keyword evidence="3" id="KW-0238">DNA-binding</keyword>
<evidence type="ECO:0000256" key="2">
    <source>
        <dbReference type="ARBA" id="ARBA00023015"/>
    </source>
</evidence>
<proteinExistence type="inferred from homology"/>
<evidence type="ECO:0000259" key="5">
    <source>
        <dbReference type="PROSITE" id="PS50931"/>
    </source>
</evidence>
<evidence type="ECO:0000313" key="7">
    <source>
        <dbReference type="Proteomes" id="UP000319859"/>
    </source>
</evidence>
<evidence type="ECO:0000256" key="4">
    <source>
        <dbReference type="ARBA" id="ARBA00023163"/>
    </source>
</evidence>
<gene>
    <name evidence="6" type="ORF">FBZ89_13620</name>
</gene>
<evidence type="ECO:0000256" key="1">
    <source>
        <dbReference type="ARBA" id="ARBA00009437"/>
    </source>
</evidence>
<evidence type="ECO:0000256" key="3">
    <source>
        <dbReference type="ARBA" id="ARBA00023125"/>
    </source>
</evidence>
<dbReference type="InterPro" id="IPR058163">
    <property type="entry name" value="LysR-type_TF_proteobact-type"/>
</dbReference>
<dbReference type="GO" id="GO:0006351">
    <property type="term" value="P:DNA-templated transcription"/>
    <property type="evidence" value="ECO:0007669"/>
    <property type="project" value="TreeGrafter"/>
</dbReference>
<dbReference type="Pfam" id="PF00126">
    <property type="entry name" value="HTH_1"/>
    <property type="match status" value="1"/>
</dbReference>
<dbReference type="InterPro" id="IPR005119">
    <property type="entry name" value="LysR_subst-bd"/>
</dbReference>
<name>A0A560EL42_9PROT</name>
<protein>
    <submittedName>
        <fullName evidence="6">LysR family transcriptional regulator</fullName>
    </submittedName>
</protein>
<feature type="domain" description="HTH lysR-type" evidence="5">
    <location>
        <begin position="9"/>
        <end position="64"/>
    </location>
</feature>
<dbReference type="InterPro" id="IPR036388">
    <property type="entry name" value="WH-like_DNA-bd_sf"/>
</dbReference>
<dbReference type="PANTHER" id="PTHR30537">
    <property type="entry name" value="HTH-TYPE TRANSCRIPTIONAL REGULATOR"/>
    <property type="match status" value="1"/>
</dbReference>
<dbReference type="RefSeq" id="WP_145754412.1">
    <property type="nucleotide sequence ID" value="NZ_VITN01000036.1"/>
</dbReference>
<dbReference type="InterPro" id="IPR036390">
    <property type="entry name" value="WH_DNA-bd_sf"/>
</dbReference>
<comment type="similarity">
    <text evidence="1">Belongs to the LysR transcriptional regulatory family.</text>
</comment>
<dbReference type="FunFam" id="1.10.10.10:FF:000001">
    <property type="entry name" value="LysR family transcriptional regulator"/>
    <property type="match status" value="1"/>
</dbReference>
<dbReference type="OrthoDB" id="9812435at2"/>
<dbReference type="Pfam" id="PF03466">
    <property type="entry name" value="LysR_substrate"/>
    <property type="match status" value="1"/>
</dbReference>
<dbReference type="PANTHER" id="PTHR30537:SF5">
    <property type="entry name" value="HTH-TYPE TRANSCRIPTIONAL ACTIVATOR TTDR-RELATED"/>
    <property type="match status" value="1"/>
</dbReference>
<dbReference type="GO" id="GO:0043565">
    <property type="term" value="F:sequence-specific DNA binding"/>
    <property type="evidence" value="ECO:0007669"/>
    <property type="project" value="TreeGrafter"/>
</dbReference>
<dbReference type="InterPro" id="IPR000847">
    <property type="entry name" value="LysR_HTH_N"/>
</dbReference>
<dbReference type="SUPFAM" id="SSF53850">
    <property type="entry name" value="Periplasmic binding protein-like II"/>
    <property type="match status" value="1"/>
</dbReference>
<dbReference type="EMBL" id="VITN01000036">
    <property type="protein sequence ID" value="TWB10083.1"/>
    <property type="molecule type" value="Genomic_DNA"/>
</dbReference>
<accession>A0A560EL42</accession>
<keyword evidence="2" id="KW-0805">Transcription regulation</keyword>
<dbReference type="Proteomes" id="UP000319859">
    <property type="component" value="Unassembled WGS sequence"/>
</dbReference>
<dbReference type="Gene3D" id="1.10.10.10">
    <property type="entry name" value="Winged helix-like DNA-binding domain superfamily/Winged helix DNA-binding domain"/>
    <property type="match status" value="1"/>
</dbReference>
<organism evidence="6 7">
    <name type="scientific">Nitrospirillum amazonense</name>
    <dbReference type="NCBI Taxonomy" id="28077"/>
    <lineage>
        <taxon>Bacteria</taxon>
        <taxon>Pseudomonadati</taxon>
        <taxon>Pseudomonadota</taxon>
        <taxon>Alphaproteobacteria</taxon>
        <taxon>Rhodospirillales</taxon>
        <taxon>Azospirillaceae</taxon>
        <taxon>Nitrospirillum</taxon>
    </lineage>
</organism>
<dbReference type="SUPFAM" id="SSF46785">
    <property type="entry name" value="Winged helix' DNA-binding domain"/>
    <property type="match status" value="1"/>
</dbReference>
<sequence length="310" mass="33642">MALNLHSQLQGISAFVHTVESGSFTAAAARMGVSKSAVGKSVARLEDRLGVQLLARTTRRLNLTVEGQAYFQSCLRVLDELNAAETLLAARKRSVSGLLRVNLPVSFGRLCIMPILAEIAAQNPELELDVSFTDRLVDLVEEGVDLAIRLGPPGNHASVIGRRIGAQRSVICASPDYLNHRGRPRSASELADHDCLAFAKDGRPLPWRFCKSDGQVSEISIRPRYTISHGEALRDATLAGLGIAYLSTWLAEAELRSGRLEVVGIATPVEDGAISAIWPRSRDLAPKVRVVVDVLVERLMPVARWDQSAP</sequence>
<dbReference type="PROSITE" id="PS50931">
    <property type="entry name" value="HTH_LYSR"/>
    <property type="match status" value="1"/>
</dbReference>
<keyword evidence="4" id="KW-0804">Transcription</keyword>
<reference evidence="6 7" key="1">
    <citation type="submission" date="2019-06" db="EMBL/GenBank/DDBJ databases">
        <title>Genomic Encyclopedia of Type Strains, Phase IV (KMG-V): Genome sequencing to study the core and pangenomes of soil and plant-associated prokaryotes.</title>
        <authorList>
            <person name="Whitman W."/>
        </authorList>
    </citation>
    <scope>NUCLEOTIDE SEQUENCE [LARGE SCALE GENOMIC DNA]</scope>
    <source>
        <strain evidence="6 7">BR 11880</strain>
    </source>
</reference>
<dbReference type="PRINTS" id="PR00039">
    <property type="entry name" value="HTHLYSR"/>
</dbReference>
<evidence type="ECO:0000313" key="6">
    <source>
        <dbReference type="EMBL" id="TWB10083.1"/>
    </source>
</evidence>
<dbReference type="Gene3D" id="3.40.190.290">
    <property type="match status" value="1"/>
</dbReference>
<comment type="caution">
    <text evidence="6">The sequence shown here is derived from an EMBL/GenBank/DDBJ whole genome shotgun (WGS) entry which is preliminary data.</text>
</comment>